<dbReference type="InterPro" id="IPR001851">
    <property type="entry name" value="ABC_transp_permease"/>
</dbReference>
<feature type="transmembrane region" description="Helical" evidence="6">
    <location>
        <begin position="43"/>
        <end position="69"/>
    </location>
</feature>
<comment type="caution">
    <text evidence="7">The sequence shown here is derived from an EMBL/GenBank/DDBJ whole genome shotgun (WGS) entry which is preliminary data.</text>
</comment>
<feature type="transmembrane region" description="Helical" evidence="6">
    <location>
        <begin position="303"/>
        <end position="321"/>
    </location>
</feature>
<gene>
    <name evidence="7" type="ORF">B7R76_00915</name>
</gene>
<dbReference type="Pfam" id="PF02653">
    <property type="entry name" value="BPD_transp_2"/>
    <property type="match status" value="1"/>
</dbReference>
<comment type="subcellular location">
    <subcellularLocation>
        <location evidence="1">Cell membrane</location>
        <topology evidence="1">Multi-pass membrane protein</topology>
    </subcellularLocation>
</comment>
<name>A0A2J8B3X6_9FIRM</name>
<dbReference type="GO" id="GO:0022857">
    <property type="term" value="F:transmembrane transporter activity"/>
    <property type="evidence" value="ECO:0007669"/>
    <property type="project" value="InterPro"/>
</dbReference>
<protein>
    <submittedName>
        <fullName evidence="7">ABC transporter permease</fullName>
    </submittedName>
</protein>
<dbReference type="CDD" id="cd06580">
    <property type="entry name" value="TM_PBP1_transp_TpRbsC_like"/>
    <property type="match status" value="1"/>
</dbReference>
<evidence type="ECO:0000313" key="7">
    <source>
        <dbReference type="EMBL" id="PNH19478.1"/>
    </source>
</evidence>
<keyword evidence="4 6" id="KW-1133">Transmembrane helix</keyword>
<dbReference type="PANTHER" id="PTHR47089">
    <property type="entry name" value="ABC TRANSPORTER, PERMEASE PROTEIN"/>
    <property type="match status" value="1"/>
</dbReference>
<accession>A0A2J8B3X6</accession>
<dbReference type="OMA" id="FRMNLFN"/>
<dbReference type="Proteomes" id="UP000236394">
    <property type="component" value="Unassembled WGS sequence"/>
</dbReference>
<keyword evidence="2" id="KW-1003">Cell membrane</keyword>
<feature type="transmembrane region" description="Helical" evidence="6">
    <location>
        <begin position="250"/>
        <end position="270"/>
    </location>
</feature>
<evidence type="ECO:0000256" key="2">
    <source>
        <dbReference type="ARBA" id="ARBA00022475"/>
    </source>
</evidence>
<feature type="transmembrane region" description="Helical" evidence="6">
    <location>
        <begin position="333"/>
        <end position="352"/>
    </location>
</feature>
<evidence type="ECO:0000313" key="8">
    <source>
        <dbReference type="Proteomes" id="UP000236394"/>
    </source>
</evidence>
<dbReference type="GO" id="GO:0005886">
    <property type="term" value="C:plasma membrane"/>
    <property type="evidence" value="ECO:0007669"/>
    <property type="project" value="UniProtKB-SubCell"/>
</dbReference>
<feature type="transmembrane region" description="Helical" evidence="6">
    <location>
        <begin position="112"/>
        <end position="137"/>
    </location>
</feature>
<keyword evidence="5 6" id="KW-0472">Membrane</keyword>
<keyword evidence="3 6" id="KW-0812">Transmembrane</keyword>
<dbReference type="EMBL" id="NBZD01000001">
    <property type="protein sequence ID" value="PNH19478.1"/>
    <property type="molecule type" value="Genomic_DNA"/>
</dbReference>
<evidence type="ECO:0000256" key="1">
    <source>
        <dbReference type="ARBA" id="ARBA00004651"/>
    </source>
</evidence>
<feature type="transmembrane region" description="Helical" evidence="6">
    <location>
        <begin position="81"/>
        <end position="106"/>
    </location>
</feature>
<evidence type="ECO:0000256" key="4">
    <source>
        <dbReference type="ARBA" id="ARBA00022989"/>
    </source>
</evidence>
<dbReference type="AlphaFoldDB" id="A0A2J8B3X6"/>
<sequence length="380" mass="39933">MKNKGKLKLNQQAVDSFIASILAVVCGLLFGLIIMLVSKPANALGGFAMIVQGAFTDGIIGIGQMFYYATPIILTGLSVAFAFKTGLFNIGCSGQFTAGAFAAVYVGVHMDYLPPVVHCVVALLAAVLAGAAFGFVPGFLKARFNVNEVISSIMMNYIGMYAVNLLIQKTVYNQLKNESVPVAETANLSKAGLDIIFPDTNINIGILIAVACVIIVYIILNKTVFGYELKACGKNAAAGKYAGINAKRNIILSMVIAGALGGLGGALLYLANSGKYLQVLDLIAPEGFVGISVALLGLSNPFGVLLAGLFIGHLTVGGYNMQLYNYAPEVIDIIIASIVYCGALSLLFKILLGKLHQRKSLKIDKTMSTTAPGVSAKKEA</sequence>
<dbReference type="RefSeq" id="WP_012993638.1">
    <property type="nucleotide sequence ID" value="NZ_NBZD01000001.1"/>
</dbReference>
<proteinExistence type="predicted"/>
<dbReference type="PANTHER" id="PTHR47089:SF1">
    <property type="entry name" value="GUANOSINE ABC TRANSPORTER PERMEASE PROTEIN NUPP"/>
    <property type="match status" value="1"/>
</dbReference>
<feature type="transmembrane region" description="Helical" evidence="6">
    <location>
        <begin position="12"/>
        <end position="37"/>
    </location>
</feature>
<evidence type="ECO:0000256" key="3">
    <source>
        <dbReference type="ARBA" id="ARBA00022692"/>
    </source>
</evidence>
<evidence type="ECO:0000256" key="6">
    <source>
        <dbReference type="SAM" id="Phobius"/>
    </source>
</evidence>
<organism evidence="7 8">
    <name type="scientific">Mageeibacillus indolicus</name>
    <dbReference type="NCBI Taxonomy" id="884684"/>
    <lineage>
        <taxon>Bacteria</taxon>
        <taxon>Bacillati</taxon>
        <taxon>Bacillota</taxon>
        <taxon>Clostridia</taxon>
        <taxon>Eubacteriales</taxon>
        <taxon>Oscillospiraceae</taxon>
        <taxon>Mageeibacillus</taxon>
    </lineage>
</organism>
<feature type="transmembrane region" description="Helical" evidence="6">
    <location>
        <begin position="202"/>
        <end position="220"/>
    </location>
</feature>
<evidence type="ECO:0000256" key="5">
    <source>
        <dbReference type="ARBA" id="ARBA00023136"/>
    </source>
</evidence>
<reference evidence="8" key="1">
    <citation type="submission" date="2017-04" db="EMBL/GenBank/DDBJ databases">
        <authorList>
            <person name="Bumgarner R.E."/>
            <person name="Fredricks D.N."/>
            <person name="Srinivasan S."/>
        </authorList>
    </citation>
    <scope>NUCLEOTIDE SEQUENCE [LARGE SCALE GENOMIC DNA]</scope>
    <source>
        <strain evidence="8">KA00405</strain>
    </source>
</reference>